<feature type="region of interest" description="Disordered" evidence="2">
    <location>
        <begin position="207"/>
        <end position="227"/>
    </location>
</feature>
<evidence type="ECO:0000313" key="4">
    <source>
        <dbReference type="EMBL" id="ABK24348.1"/>
    </source>
</evidence>
<organism evidence="4">
    <name type="scientific">Picea sitchensis</name>
    <name type="common">Sitka spruce</name>
    <name type="synonym">Pinus sitchensis</name>
    <dbReference type="NCBI Taxonomy" id="3332"/>
    <lineage>
        <taxon>Eukaryota</taxon>
        <taxon>Viridiplantae</taxon>
        <taxon>Streptophyta</taxon>
        <taxon>Embryophyta</taxon>
        <taxon>Tracheophyta</taxon>
        <taxon>Spermatophyta</taxon>
        <taxon>Pinopsida</taxon>
        <taxon>Pinidae</taxon>
        <taxon>Conifers I</taxon>
        <taxon>Pinales</taxon>
        <taxon>Pinaceae</taxon>
        <taxon>Picea</taxon>
    </lineage>
</organism>
<dbReference type="AlphaFoldDB" id="A9NUN7"/>
<reference evidence="4" key="1">
    <citation type="journal article" date="2008" name="BMC Genomics">
        <title>A conifer genomics resource of 200,000 spruce (Picea spp.) ESTs and 6,464 high-quality, sequence-finished full-length cDNAs for Sitka spruce (Picea sitchensis).</title>
        <authorList>
            <person name="Ralph S.G."/>
            <person name="Chun H.J."/>
            <person name="Kolosova N."/>
            <person name="Cooper D."/>
            <person name="Oddy C."/>
            <person name="Ritland C.E."/>
            <person name="Kirkpatrick R."/>
            <person name="Moore R."/>
            <person name="Barber S."/>
            <person name="Holt R.A."/>
            <person name="Jones S.J."/>
            <person name="Marra M.A."/>
            <person name="Douglas C.J."/>
            <person name="Ritland K."/>
            <person name="Bohlmann J."/>
        </authorList>
    </citation>
    <scope>NUCLEOTIDE SEQUENCE</scope>
    <source>
        <tissue evidence="4">Green portion of the leader tissue</tissue>
    </source>
</reference>
<dbReference type="OMA" id="PQRPCKE"/>
<protein>
    <recommendedName>
        <fullName evidence="3">MSP domain-containing protein</fullName>
    </recommendedName>
</protein>
<dbReference type="GO" id="GO:0005789">
    <property type="term" value="C:endoplasmic reticulum membrane"/>
    <property type="evidence" value="ECO:0007669"/>
    <property type="project" value="InterPro"/>
</dbReference>
<name>A9NUN7_PICSI</name>
<dbReference type="EMBL" id="EF085040">
    <property type="protein sequence ID" value="ABK24348.1"/>
    <property type="molecule type" value="mRNA"/>
</dbReference>
<dbReference type="PANTHER" id="PTHR10809:SF58">
    <property type="entry name" value="VESICLE-ASSOCIATED PROTEIN 4-2"/>
    <property type="match status" value="1"/>
</dbReference>
<dbReference type="InterPro" id="IPR000535">
    <property type="entry name" value="MSP_dom"/>
</dbReference>
<dbReference type="InterPro" id="IPR013783">
    <property type="entry name" value="Ig-like_fold"/>
</dbReference>
<dbReference type="PROSITE" id="PS50202">
    <property type="entry name" value="MSP"/>
    <property type="match status" value="1"/>
</dbReference>
<dbReference type="GO" id="GO:0005886">
    <property type="term" value="C:plasma membrane"/>
    <property type="evidence" value="ECO:0007669"/>
    <property type="project" value="TreeGrafter"/>
</dbReference>
<dbReference type="GO" id="GO:0090158">
    <property type="term" value="P:endoplasmic reticulum membrane organization"/>
    <property type="evidence" value="ECO:0007669"/>
    <property type="project" value="TreeGrafter"/>
</dbReference>
<evidence type="ECO:0000256" key="2">
    <source>
        <dbReference type="SAM" id="MobiDB-lite"/>
    </source>
</evidence>
<evidence type="ECO:0000259" key="3">
    <source>
        <dbReference type="PROSITE" id="PS50202"/>
    </source>
</evidence>
<sequence>MIIMEMEAGGKSSSMVWRVFRIMPFWSRGSEEQQPIVSAGTTKNSKQISLATIAKTTLMSRRRLRLNPEGKLFFLYEPGKQVSSAVRIKNVSRSYVAFKFQTNAPKSCYMRPPGGILAPKESILASVAKFIEPPEHPAEKTEKRNIKDKFKIVSMKVKQGTEYIPELFEEHKEFVALESVLQVVFLDPQRPCKELEKLKKRLAEADDIKQAQKKPQNNKAAKVAAPTEGVIDEWRDRREKYLARQQEDIADSF</sequence>
<dbReference type="PANTHER" id="PTHR10809">
    <property type="entry name" value="VESICLE-ASSOCIATED MEMBRANE PROTEIN-ASSOCIATED PROTEIN"/>
    <property type="match status" value="1"/>
</dbReference>
<dbReference type="Pfam" id="PF00635">
    <property type="entry name" value="Motile_Sperm"/>
    <property type="match status" value="1"/>
</dbReference>
<dbReference type="InterPro" id="IPR016763">
    <property type="entry name" value="VAP"/>
</dbReference>
<dbReference type="Gene3D" id="2.60.40.10">
    <property type="entry name" value="Immunoglobulins"/>
    <property type="match status" value="1"/>
</dbReference>
<comment type="similarity">
    <text evidence="1">Belongs to the VAMP-associated protein (VAP) (TC 9.B.17) family.</text>
</comment>
<feature type="domain" description="MSP" evidence="3">
    <location>
        <begin position="63"/>
        <end position="186"/>
    </location>
</feature>
<dbReference type="InterPro" id="IPR008962">
    <property type="entry name" value="PapD-like_sf"/>
</dbReference>
<evidence type="ECO:0000256" key="1">
    <source>
        <dbReference type="ARBA" id="ARBA00008932"/>
    </source>
</evidence>
<accession>A9NUN7</accession>
<dbReference type="GO" id="GO:0061817">
    <property type="term" value="P:endoplasmic reticulum-plasma membrane tethering"/>
    <property type="evidence" value="ECO:0007669"/>
    <property type="project" value="TreeGrafter"/>
</dbReference>
<proteinExistence type="evidence at transcript level"/>
<dbReference type="SUPFAM" id="SSF49354">
    <property type="entry name" value="PapD-like"/>
    <property type="match status" value="1"/>
</dbReference>
<feature type="compositionally biased region" description="Low complexity" evidence="2">
    <location>
        <begin position="213"/>
        <end position="226"/>
    </location>
</feature>